<feature type="region of interest" description="Disordered" evidence="4">
    <location>
        <begin position="173"/>
        <end position="230"/>
    </location>
</feature>
<feature type="domain" description="C2H2-type" evidence="5">
    <location>
        <begin position="495"/>
        <end position="522"/>
    </location>
</feature>
<organism evidence="7 8">
    <name type="scientific">Characodon lateralis</name>
    <dbReference type="NCBI Taxonomy" id="208331"/>
    <lineage>
        <taxon>Eukaryota</taxon>
        <taxon>Metazoa</taxon>
        <taxon>Chordata</taxon>
        <taxon>Craniata</taxon>
        <taxon>Vertebrata</taxon>
        <taxon>Euteleostomi</taxon>
        <taxon>Actinopterygii</taxon>
        <taxon>Neopterygii</taxon>
        <taxon>Teleostei</taxon>
        <taxon>Neoteleostei</taxon>
        <taxon>Acanthomorphata</taxon>
        <taxon>Ovalentaria</taxon>
        <taxon>Atherinomorphae</taxon>
        <taxon>Cyprinodontiformes</taxon>
        <taxon>Goodeidae</taxon>
        <taxon>Characodon</taxon>
    </lineage>
</organism>
<name>A0ABU7DIC5_9TELE</name>
<dbReference type="InterPro" id="IPR036236">
    <property type="entry name" value="Znf_C2H2_sf"/>
</dbReference>
<reference evidence="7 8" key="1">
    <citation type="submission" date="2021-06" db="EMBL/GenBank/DDBJ databases">
        <authorList>
            <person name="Palmer J.M."/>
        </authorList>
    </citation>
    <scope>NUCLEOTIDE SEQUENCE [LARGE SCALE GENOMIC DNA]</scope>
    <source>
        <strain evidence="7 8">CL_MEX2019</strain>
        <tissue evidence="7">Muscle</tissue>
    </source>
</reference>
<feature type="domain" description="C2H2-type" evidence="5">
    <location>
        <begin position="523"/>
        <end position="550"/>
    </location>
</feature>
<evidence type="ECO:0000256" key="1">
    <source>
        <dbReference type="ARBA" id="ARBA00023015"/>
    </source>
</evidence>
<dbReference type="PROSITE" id="PS50157">
    <property type="entry name" value="ZINC_FINGER_C2H2_2"/>
    <property type="match status" value="4"/>
</dbReference>
<feature type="compositionally biased region" description="Low complexity" evidence="4">
    <location>
        <begin position="193"/>
        <end position="209"/>
    </location>
</feature>
<dbReference type="PANTHER" id="PTHR16515">
    <property type="entry name" value="PR DOMAIN ZINC FINGER PROTEIN"/>
    <property type="match status" value="1"/>
</dbReference>
<evidence type="ECO:0000259" key="6">
    <source>
        <dbReference type="PROSITE" id="PS50280"/>
    </source>
</evidence>
<gene>
    <name evidence="7" type="ORF">CHARACLAT_006509</name>
</gene>
<dbReference type="PANTHER" id="PTHR16515:SF21">
    <property type="entry name" value="PR DOMAIN ZINC FINGER PROTEIN 13"/>
    <property type="match status" value="1"/>
</dbReference>
<keyword evidence="2" id="KW-0804">Transcription</keyword>
<sequence>MQATRGSTTVSVFADCSIPTGLRIGPVPSIFKLGKYVSDRKEIGPKKKIRLVRGEFVDESGCPVPDWIGFIRAARNSQEQNLEAVSDLPGGQIFYRVLREILAGEELSVWYSNALAQWYDIPTTATPTHDEKGEERYICWYCWRIFKYPNTLKAHIHFHCALSTGRRFVSSEQARGTESFSRSPKSGDIPNTSSHSYSSDSNRRAVSSSPFPSNKGQLSKKGSSEDQDGALDMSVTSARNQGHLFGPGPASSVLGSMGFHPGVRSAFKPTGVSKVQGAEASREEASGKLSGLGISKLIGNMKPIRNLGEGLNGAGNHPSKCAPAITDATSQMIPCANPIRGFPLLPHVEETSAFKHVESRMHAGLSSSRYSQMPPGLHFERFSLPHFDGVKTYSGDCNIPLMPFTVYNGELLYSSPYYPLKFHFSNLLKYPDSMPYFGAPPLSQDLGSITNIDREIAMHTQQLSEISAEKNRARLDSVPTGSTGSTSSGKPKKGHLCLYCGKLYSRKYGLKIHMRTHTGYKPLKCKVCFRPFGDPSNLNKHIRLHAEGNTPYRCDFCGKVLVRRRDLERHVKSRHPGQTLKKLDDKPGGPFEDADHKSENDSEVDVCFTDDQSDQESSKNND</sequence>
<evidence type="ECO:0000256" key="4">
    <source>
        <dbReference type="SAM" id="MobiDB-lite"/>
    </source>
</evidence>
<proteinExistence type="predicted"/>
<keyword evidence="3" id="KW-0863">Zinc-finger</keyword>
<dbReference type="CDD" id="cd19197">
    <property type="entry name" value="PR-SET_PRDM13"/>
    <property type="match status" value="1"/>
</dbReference>
<evidence type="ECO:0000259" key="5">
    <source>
        <dbReference type="PROSITE" id="PS50157"/>
    </source>
</evidence>
<comment type="caution">
    <text evidence="7">The sequence shown here is derived from an EMBL/GenBank/DDBJ whole genome shotgun (WGS) entry which is preliminary data.</text>
</comment>
<dbReference type="Pfam" id="PF21549">
    <property type="entry name" value="PRDM2_PR"/>
    <property type="match status" value="1"/>
</dbReference>
<evidence type="ECO:0008006" key="9">
    <source>
        <dbReference type="Google" id="ProtNLM"/>
    </source>
</evidence>
<dbReference type="InterPro" id="IPR044407">
    <property type="entry name" value="PRDM13_PR/SET"/>
</dbReference>
<dbReference type="EMBL" id="JAHUTJ010024929">
    <property type="protein sequence ID" value="MED6273448.1"/>
    <property type="molecule type" value="Genomic_DNA"/>
</dbReference>
<accession>A0ABU7DIC5</accession>
<feature type="compositionally biased region" description="Basic and acidic residues" evidence="4">
    <location>
        <begin position="581"/>
        <end position="600"/>
    </location>
</feature>
<dbReference type="PROSITE" id="PS00028">
    <property type="entry name" value="ZINC_FINGER_C2H2_1"/>
    <property type="match status" value="4"/>
</dbReference>
<feature type="domain" description="C2H2-type" evidence="5">
    <location>
        <begin position="137"/>
        <end position="164"/>
    </location>
</feature>
<protein>
    <recommendedName>
        <fullName evidence="9">PR domain zinc finger protein 13</fullName>
    </recommendedName>
</protein>
<dbReference type="InterPro" id="IPR001214">
    <property type="entry name" value="SET_dom"/>
</dbReference>
<feature type="compositionally biased region" description="Polar residues" evidence="4">
    <location>
        <begin position="210"/>
        <end position="221"/>
    </location>
</feature>
<dbReference type="InterPro" id="IPR013087">
    <property type="entry name" value="Znf_C2H2_type"/>
</dbReference>
<dbReference type="InterPro" id="IPR050331">
    <property type="entry name" value="Zinc_finger"/>
</dbReference>
<evidence type="ECO:0000313" key="8">
    <source>
        <dbReference type="Proteomes" id="UP001352852"/>
    </source>
</evidence>
<feature type="domain" description="SET" evidence="6">
    <location>
        <begin position="1"/>
        <end position="112"/>
    </location>
</feature>
<feature type="domain" description="C2H2-type" evidence="5">
    <location>
        <begin position="552"/>
        <end position="580"/>
    </location>
</feature>
<dbReference type="SUPFAM" id="SSF57667">
    <property type="entry name" value="beta-beta-alpha zinc fingers"/>
    <property type="match status" value="2"/>
</dbReference>
<dbReference type="SMART" id="SM00355">
    <property type="entry name" value="ZnF_C2H2"/>
    <property type="match status" value="4"/>
</dbReference>
<feature type="compositionally biased region" description="Polar residues" evidence="4">
    <location>
        <begin position="173"/>
        <end position="192"/>
    </location>
</feature>
<dbReference type="Gene3D" id="3.30.160.60">
    <property type="entry name" value="Classic Zinc Finger"/>
    <property type="match status" value="2"/>
</dbReference>
<dbReference type="Proteomes" id="UP001352852">
    <property type="component" value="Unassembled WGS sequence"/>
</dbReference>
<keyword evidence="3" id="KW-0479">Metal-binding</keyword>
<dbReference type="SUPFAM" id="SSF82199">
    <property type="entry name" value="SET domain"/>
    <property type="match status" value="1"/>
</dbReference>
<keyword evidence="8" id="KW-1185">Reference proteome</keyword>
<keyword evidence="3" id="KW-0862">Zinc</keyword>
<dbReference type="InterPro" id="IPR046341">
    <property type="entry name" value="SET_dom_sf"/>
</dbReference>
<dbReference type="Pfam" id="PF00096">
    <property type="entry name" value="zf-C2H2"/>
    <property type="match status" value="4"/>
</dbReference>
<keyword evidence="1" id="KW-0805">Transcription regulation</keyword>
<evidence type="ECO:0000256" key="2">
    <source>
        <dbReference type="ARBA" id="ARBA00023163"/>
    </source>
</evidence>
<dbReference type="Gene3D" id="2.170.270.10">
    <property type="entry name" value="SET domain"/>
    <property type="match status" value="1"/>
</dbReference>
<feature type="region of interest" description="Disordered" evidence="4">
    <location>
        <begin position="568"/>
        <end position="622"/>
    </location>
</feature>
<dbReference type="PROSITE" id="PS50280">
    <property type="entry name" value="SET"/>
    <property type="match status" value="1"/>
</dbReference>
<evidence type="ECO:0000256" key="3">
    <source>
        <dbReference type="PROSITE-ProRule" id="PRU00042"/>
    </source>
</evidence>
<evidence type="ECO:0000313" key="7">
    <source>
        <dbReference type="EMBL" id="MED6273448.1"/>
    </source>
</evidence>